<dbReference type="AlphaFoldDB" id="A0A9N9BPJ0"/>
<dbReference type="InterPro" id="IPR005139">
    <property type="entry name" value="PCRF"/>
</dbReference>
<comment type="caution">
    <text evidence="6">The sequence shown here is derived from an EMBL/GenBank/DDBJ whole genome shotgun (WGS) entry which is preliminary data.</text>
</comment>
<reference evidence="6" key="1">
    <citation type="submission" date="2021-06" db="EMBL/GenBank/DDBJ databases">
        <authorList>
            <person name="Kallberg Y."/>
            <person name="Tangrot J."/>
            <person name="Rosling A."/>
        </authorList>
    </citation>
    <scope>NUCLEOTIDE SEQUENCE</scope>
    <source>
        <strain evidence="6">IA702</strain>
    </source>
</reference>
<name>A0A9N9BPJ0_9GLOM</name>
<keyword evidence="7" id="KW-1185">Reference proteome</keyword>
<organism evidence="6 7">
    <name type="scientific">Paraglomus occultum</name>
    <dbReference type="NCBI Taxonomy" id="144539"/>
    <lineage>
        <taxon>Eukaryota</taxon>
        <taxon>Fungi</taxon>
        <taxon>Fungi incertae sedis</taxon>
        <taxon>Mucoromycota</taxon>
        <taxon>Glomeromycotina</taxon>
        <taxon>Glomeromycetes</taxon>
        <taxon>Paraglomerales</taxon>
        <taxon>Paraglomeraceae</taxon>
        <taxon>Paraglomus</taxon>
    </lineage>
</organism>
<sequence>MSNKELETKIIDYLKKLEKNEIPSQISSKKKNLLLADKKEYEKLDQEQKDYQELSQEANQEEQNLFLTEIKELEEKKEQLINKIKEQLMEEEGTKQNIVLEIRPGTGGTEAGLFARDLYRMYYKFAESKGWKIEMVESKVDNEGNFTFVSFLVKGKEAFNWLRNEAGVHRVQRVPQTENKGRIHTSTASVVVLPEAQDVALNIRPQDLKIDTYSSGGPGGQHANKTASAVRITHIPTKIVATSQDGRDQRVNKERALFVLKTRLLEKLQTEKAKEVGSLRSSMIGTAERSEKIRTYNYPQNRITDHRLGISWNKLNFIMEGDLEELCQKLIDYEVEKKINLIEKKIREFQEGVDYVFAGETHKDSEKAPPIIIGDKEEKNSGYFVGYTLRSFDILSLRLKKALRETLAKQAEMLLSLDFQ</sequence>
<dbReference type="GO" id="GO:0005739">
    <property type="term" value="C:mitochondrion"/>
    <property type="evidence" value="ECO:0007669"/>
    <property type="project" value="GOC"/>
</dbReference>
<dbReference type="GO" id="GO:0003747">
    <property type="term" value="F:translation release factor activity"/>
    <property type="evidence" value="ECO:0007669"/>
    <property type="project" value="InterPro"/>
</dbReference>
<dbReference type="Pfam" id="PF03462">
    <property type="entry name" value="PCRF"/>
    <property type="match status" value="1"/>
</dbReference>
<dbReference type="Proteomes" id="UP000789572">
    <property type="component" value="Unassembled WGS sequence"/>
</dbReference>
<evidence type="ECO:0000256" key="3">
    <source>
        <dbReference type="ARBA" id="ARBA00022917"/>
    </source>
</evidence>
<dbReference type="EMBL" id="CAJVPJ010001095">
    <property type="protein sequence ID" value="CAG8575214.1"/>
    <property type="molecule type" value="Genomic_DNA"/>
</dbReference>
<evidence type="ECO:0000313" key="6">
    <source>
        <dbReference type="EMBL" id="CAG8575214.1"/>
    </source>
</evidence>
<dbReference type="InterPro" id="IPR000352">
    <property type="entry name" value="Pep_chain_release_fac_I"/>
</dbReference>
<dbReference type="InterPro" id="IPR050057">
    <property type="entry name" value="Prokaryotic/Mito_RF"/>
</dbReference>
<gene>
    <name evidence="6" type="ORF">POCULU_LOCUS6200</name>
</gene>
<keyword evidence="3" id="KW-0648">Protein biosynthesis</keyword>
<dbReference type="PANTHER" id="PTHR43804:SF7">
    <property type="entry name" value="LD18447P"/>
    <property type="match status" value="1"/>
</dbReference>
<dbReference type="SUPFAM" id="SSF75620">
    <property type="entry name" value="Release factor"/>
    <property type="match status" value="1"/>
</dbReference>
<keyword evidence="2" id="KW-0488">Methylation</keyword>
<evidence type="ECO:0000256" key="1">
    <source>
        <dbReference type="ARBA" id="ARBA00010835"/>
    </source>
</evidence>
<feature type="domain" description="Peptide chain release factor" evidence="5">
    <location>
        <begin position="53"/>
        <end position="165"/>
    </location>
</feature>
<comment type="similarity">
    <text evidence="1">Belongs to the prokaryotic/mitochondrial release factor family.</text>
</comment>
<evidence type="ECO:0000256" key="2">
    <source>
        <dbReference type="ARBA" id="ARBA00022481"/>
    </source>
</evidence>
<evidence type="ECO:0000313" key="7">
    <source>
        <dbReference type="Proteomes" id="UP000789572"/>
    </source>
</evidence>
<dbReference type="OrthoDB" id="2019491at2759"/>
<evidence type="ECO:0000259" key="5">
    <source>
        <dbReference type="SMART" id="SM00937"/>
    </source>
</evidence>
<dbReference type="InterPro" id="IPR045853">
    <property type="entry name" value="Pep_chain_release_fac_I_sf"/>
</dbReference>
<dbReference type="GO" id="GO:0032543">
    <property type="term" value="P:mitochondrial translation"/>
    <property type="evidence" value="ECO:0007669"/>
    <property type="project" value="UniProtKB-ARBA"/>
</dbReference>
<dbReference type="Pfam" id="PF00472">
    <property type="entry name" value="RF-1"/>
    <property type="match status" value="1"/>
</dbReference>
<dbReference type="Gene3D" id="3.30.160.20">
    <property type="match status" value="1"/>
</dbReference>
<protein>
    <submittedName>
        <fullName evidence="6">2482_t:CDS:1</fullName>
    </submittedName>
</protein>
<dbReference type="PANTHER" id="PTHR43804">
    <property type="entry name" value="LD18447P"/>
    <property type="match status" value="1"/>
</dbReference>
<feature type="coiled-coil region" evidence="4">
    <location>
        <begin position="37"/>
        <end position="94"/>
    </location>
</feature>
<accession>A0A9N9BPJ0</accession>
<keyword evidence="4" id="KW-0175">Coiled coil</keyword>
<proteinExistence type="inferred from homology"/>
<dbReference type="Gene3D" id="3.30.70.1660">
    <property type="match status" value="1"/>
</dbReference>
<dbReference type="SMART" id="SM00937">
    <property type="entry name" value="PCRF"/>
    <property type="match status" value="1"/>
</dbReference>
<evidence type="ECO:0000256" key="4">
    <source>
        <dbReference type="SAM" id="Coils"/>
    </source>
</evidence>